<name>A0AAD6VZN7_9ROSI</name>
<accession>A0AAD6VZN7</accession>
<evidence type="ECO:0000313" key="2">
    <source>
        <dbReference type="Proteomes" id="UP001164929"/>
    </source>
</evidence>
<gene>
    <name evidence="1" type="ORF">NC653_016456</name>
</gene>
<dbReference type="EMBL" id="JAQIZT010000006">
    <property type="protein sequence ID" value="KAJ6993334.1"/>
    <property type="molecule type" value="Genomic_DNA"/>
</dbReference>
<dbReference type="Proteomes" id="UP001164929">
    <property type="component" value="Chromosome 6"/>
</dbReference>
<organism evidence="1 2">
    <name type="scientific">Populus alba x Populus x berolinensis</name>
    <dbReference type="NCBI Taxonomy" id="444605"/>
    <lineage>
        <taxon>Eukaryota</taxon>
        <taxon>Viridiplantae</taxon>
        <taxon>Streptophyta</taxon>
        <taxon>Embryophyta</taxon>
        <taxon>Tracheophyta</taxon>
        <taxon>Spermatophyta</taxon>
        <taxon>Magnoliopsida</taxon>
        <taxon>eudicotyledons</taxon>
        <taxon>Gunneridae</taxon>
        <taxon>Pentapetalae</taxon>
        <taxon>rosids</taxon>
        <taxon>fabids</taxon>
        <taxon>Malpighiales</taxon>
        <taxon>Salicaceae</taxon>
        <taxon>Saliceae</taxon>
        <taxon>Populus</taxon>
    </lineage>
</organism>
<evidence type="ECO:0000313" key="1">
    <source>
        <dbReference type="EMBL" id="KAJ6993334.1"/>
    </source>
</evidence>
<protein>
    <submittedName>
        <fullName evidence="1">Uncharacterized protein</fullName>
    </submittedName>
</protein>
<proteinExistence type="predicted"/>
<reference evidence="1" key="1">
    <citation type="journal article" date="2023" name="Mol. Ecol. Resour.">
        <title>Chromosome-level genome assembly of a triploid poplar Populus alba 'Berolinensis'.</title>
        <authorList>
            <person name="Chen S."/>
            <person name="Yu Y."/>
            <person name="Wang X."/>
            <person name="Wang S."/>
            <person name="Zhang T."/>
            <person name="Zhou Y."/>
            <person name="He R."/>
            <person name="Meng N."/>
            <person name="Wang Y."/>
            <person name="Liu W."/>
            <person name="Liu Z."/>
            <person name="Liu J."/>
            <person name="Guo Q."/>
            <person name="Huang H."/>
            <person name="Sederoff R.R."/>
            <person name="Wang G."/>
            <person name="Qu G."/>
            <person name="Chen S."/>
        </authorList>
    </citation>
    <scope>NUCLEOTIDE SEQUENCE</scope>
    <source>
        <strain evidence="1">SC-2020</strain>
    </source>
</reference>
<dbReference type="AlphaFoldDB" id="A0AAD6VZN7"/>
<sequence length="149" mass="16905">MTCWTIMHHNPNFEAIRFLAIRNHPILSLIGCVSIYDLVYSSMRNKDKYYPKEGTSLKSIATLLRPLVEAAGGYGILKMTAREMIRELDHGLMGCSVLAFFARAMPDLFPLKKYKDVSVHRWALMALLFSSAREHYAFGGTLDDDSVDK</sequence>
<keyword evidence="2" id="KW-1185">Reference proteome</keyword>
<comment type="caution">
    <text evidence="1">The sequence shown here is derived from an EMBL/GenBank/DDBJ whole genome shotgun (WGS) entry which is preliminary data.</text>
</comment>